<feature type="non-terminal residue" evidence="1">
    <location>
        <position position="31"/>
    </location>
</feature>
<evidence type="ECO:0000313" key="2">
    <source>
        <dbReference type="Proteomes" id="UP000030764"/>
    </source>
</evidence>
<proteinExistence type="predicted"/>
<dbReference type="EMBL" id="KL363783">
    <property type="protein sequence ID" value="KFD45100.1"/>
    <property type="molecule type" value="Genomic_DNA"/>
</dbReference>
<sequence length="31" mass="3619">EAELQQVQHIDNNFKCDVITSLKNQLTRFSV</sequence>
<dbReference type="Proteomes" id="UP000030764">
    <property type="component" value="Unassembled WGS sequence"/>
</dbReference>
<dbReference type="AlphaFoldDB" id="A0A085LJF4"/>
<organism evidence="1 2">
    <name type="scientific">Trichuris suis</name>
    <name type="common">pig whipworm</name>
    <dbReference type="NCBI Taxonomy" id="68888"/>
    <lineage>
        <taxon>Eukaryota</taxon>
        <taxon>Metazoa</taxon>
        <taxon>Ecdysozoa</taxon>
        <taxon>Nematoda</taxon>
        <taxon>Enoplea</taxon>
        <taxon>Dorylaimia</taxon>
        <taxon>Trichinellida</taxon>
        <taxon>Trichuridae</taxon>
        <taxon>Trichuris</taxon>
    </lineage>
</organism>
<name>A0A085LJF4_9BILA</name>
<keyword evidence="2" id="KW-1185">Reference proteome</keyword>
<feature type="non-terminal residue" evidence="1">
    <location>
        <position position="1"/>
    </location>
</feature>
<protein>
    <submittedName>
        <fullName evidence="1">Uncharacterized protein</fullName>
    </submittedName>
</protein>
<evidence type="ECO:0000313" key="1">
    <source>
        <dbReference type="EMBL" id="KFD45100.1"/>
    </source>
</evidence>
<accession>A0A085LJF4</accession>
<reference evidence="1 2" key="1">
    <citation type="journal article" date="2014" name="Nat. Genet.">
        <title>Genome and transcriptome of the porcine whipworm Trichuris suis.</title>
        <authorList>
            <person name="Jex A.R."/>
            <person name="Nejsum P."/>
            <person name="Schwarz E.M."/>
            <person name="Hu L."/>
            <person name="Young N.D."/>
            <person name="Hall R.S."/>
            <person name="Korhonen P.K."/>
            <person name="Liao S."/>
            <person name="Thamsborg S."/>
            <person name="Xia J."/>
            <person name="Xu P."/>
            <person name="Wang S."/>
            <person name="Scheerlinck J.P."/>
            <person name="Hofmann A."/>
            <person name="Sternberg P.W."/>
            <person name="Wang J."/>
            <person name="Gasser R.B."/>
        </authorList>
    </citation>
    <scope>NUCLEOTIDE SEQUENCE [LARGE SCALE GENOMIC DNA]</scope>
    <source>
        <strain evidence="1">DCEP-RM93M</strain>
    </source>
</reference>
<gene>
    <name evidence="1" type="ORF">M513_14023</name>
</gene>